<keyword evidence="4 7" id="KW-0812">Transmembrane</keyword>
<dbReference type="AlphaFoldDB" id="A0AAN5AMA6"/>
<evidence type="ECO:0000256" key="3">
    <source>
        <dbReference type="ARBA" id="ARBA00022452"/>
    </source>
</evidence>
<name>A0AAN5AMA6_9BACT</name>
<dbReference type="SUPFAM" id="SSF49464">
    <property type="entry name" value="Carboxypeptidase regulatory domain-like"/>
    <property type="match status" value="1"/>
</dbReference>
<keyword evidence="3 7" id="KW-1134">Transmembrane beta strand</keyword>
<protein>
    <submittedName>
        <fullName evidence="9">SusC/RagA family TonB-linked outer membrane protein</fullName>
    </submittedName>
</protein>
<evidence type="ECO:0000259" key="8">
    <source>
        <dbReference type="Pfam" id="PF07715"/>
    </source>
</evidence>
<keyword evidence="6 7" id="KW-0998">Cell outer membrane</keyword>
<accession>A0AAN5AMA6</accession>
<evidence type="ECO:0000313" key="10">
    <source>
        <dbReference type="Proteomes" id="UP001310022"/>
    </source>
</evidence>
<dbReference type="InterPro" id="IPR039426">
    <property type="entry name" value="TonB-dep_rcpt-like"/>
</dbReference>
<dbReference type="InterPro" id="IPR008969">
    <property type="entry name" value="CarboxyPept-like_regulatory"/>
</dbReference>
<reference evidence="9 10" key="1">
    <citation type="submission" date="2021-12" db="EMBL/GenBank/DDBJ databases">
        <title>Genome sequencing of bacteria with rrn-lacking chromosome and rrn-plasmid.</title>
        <authorList>
            <person name="Anda M."/>
            <person name="Iwasaki W."/>
        </authorList>
    </citation>
    <scope>NUCLEOTIDE SEQUENCE [LARGE SCALE GENOMIC DNA]</scope>
    <source>
        <strain evidence="9 10">NBRC 15940</strain>
    </source>
</reference>
<sequence>MRNNFLRFHWLKMKGEHRLRKMYLLLLFVLSPLFLHPTFAQKQIEGLVTDPSGFALPGVNLIIEGTSQGTTTDQYGKFILKLPDGKITLLVSYVGYKEEKILVGNQSMIEIILKEDTETLEEVVVVGYGTVKKSDLTGSIIDVEAKTLTERGTTSPVQALQGAVAGVQINNSTGVVGDNFSITIRGKNTLQDGANSPLFVVDGAIVDNIDFLNPQDIAKMDILKDASSAAIYGSRATNGVVIITTKKGNAIPSGTSITFDSFVGIKTPARLPKMMGSEKWQEYHMSAYLATVSDLESHTPESFYDAVLPLSSNEVLRQRFDDNYYFDWYDAVLKNGIQTNNNVNLTHRNGGSAYTLSLGHQKETGVIENEGIEKLTLRLGMDQEFSKSLKIGANITLAHTEIEQGSSIAMQEAFRLSPMMSPYAIDDNHNEIDGELFLMPGKLTDPSGTMVVNKTSTINPLLEIANSHNVTKDWNLLTNAYVDYKATDWLSFRSAFSSSLRSSRQGLSWGSETQNGTNNGGLPMSEIIQNENFNYTWDNQFNINKEVGIHRFNFLGLQSIFVDRYENSLMSSREQPFDTEFYNVGSGQQGSFYMQNGFQKFQLASFAARLNYALNEKYLLTLTNRWDGSSQLALGNKWASFPSAAVAWKLKSEDFMQDLKFVSDLKVRVSYGVTGNNNVAAYSSMNALTAQSYYNYGAKPVTGWSAATLANKNLGWETTSELNFGLDFSLLDHRIRGSIDIYNRLSDDLLVDQKLPLETGFEIIRANAASVRNKGAEIMLTTTNIKTAKVTWETIFTFSKNVNSIESIYGQSEEVDIGNGWFIGQPIDVHYNYQFDGVWHAHEKDQAESYNQTEGEARVKDINNDGAISPDDDRVFLGSSNPDWTGGIISRLNVGNWDMGLTISTQQGVLAYSPFHENFNNVRDRGRQKLDWGEWYVPENNVGVRAQNSNVLPQPRNEGTYWRNDGVGYYHDASFVKINNISIGYTFPASTLEKVKLSNLRVYANVLNPFVFSAYDGWDPEWAEADLGVGRVSTVVYQMGLNVKF</sequence>
<keyword evidence="5 7" id="KW-0472">Membrane</keyword>
<comment type="subcellular location">
    <subcellularLocation>
        <location evidence="1 7">Cell outer membrane</location>
        <topology evidence="1 7">Multi-pass membrane protein</topology>
    </subcellularLocation>
</comment>
<dbReference type="Pfam" id="PF13715">
    <property type="entry name" value="CarbopepD_reg_2"/>
    <property type="match status" value="1"/>
</dbReference>
<dbReference type="SUPFAM" id="SSF56935">
    <property type="entry name" value="Porins"/>
    <property type="match status" value="1"/>
</dbReference>
<dbReference type="InterPro" id="IPR036942">
    <property type="entry name" value="Beta-barrel_TonB_sf"/>
</dbReference>
<dbReference type="Gene3D" id="2.60.40.1120">
    <property type="entry name" value="Carboxypeptidase-like, regulatory domain"/>
    <property type="match status" value="1"/>
</dbReference>
<dbReference type="InterPro" id="IPR023997">
    <property type="entry name" value="TonB-dep_OMP_SusC/RagA_CS"/>
</dbReference>
<feature type="domain" description="TonB-dependent receptor plug" evidence="8">
    <location>
        <begin position="133"/>
        <end position="240"/>
    </location>
</feature>
<dbReference type="Proteomes" id="UP001310022">
    <property type="component" value="Unassembled WGS sequence"/>
</dbReference>
<evidence type="ECO:0000313" key="9">
    <source>
        <dbReference type="EMBL" id="GJM64224.1"/>
    </source>
</evidence>
<dbReference type="GO" id="GO:0009279">
    <property type="term" value="C:cell outer membrane"/>
    <property type="evidence" value="ECO:0007669"/>
    <property type="project" value="UniProtKB-SubCell"/>
</dbReference>
<evidence type="ECO:0000256" key="2">
    <source>
        <dbReference type="ARBA" id="ARBA00022448"/>
    </source>
</evidence>
<evidence type="ECO:0000256" key="6">
    <source>
        <dbReference type="ARBA" id="ARBA00023237"/>
    </source>
</evidence>
<dbReference type="Pfam" id="PF07715">
    <property type="entry name" value="Plug"/>
    <property type="match status" value="1"/>
</dbReference>
<dbReference type="NCBIfam" id="TIGR04056">
    <property type="entry name" value="OMP_RagA_SusC"/>
    <property type="match status" value="1"/>
</dbReference>
<organism evidence="9 10">
    <name type="scientific">Persicobacter diffluens</name>
    <dbReference type="NCBI Taxonomy" id="981"/>
    <lineage>
        <taxon>Bacteria</taxon>
        <taxon>Pseudomonadati</taxon>
        <taxon>Bacteroidota</taxon>
        <taxon>Cytophagia</taxon>
        <taxon>Cytophagales</taxon>
        <taxon>Persicobacteraceae</taxon>
        <taxon>Persicobacter</taxon>
    </lineage>
</organism>
<dbReference type="PROSITE" id="PS52016">
    <property type="entry name" value="TONB_DEPENDENT_REC_3"/>
    <property type="match status" value="1"/>
</dbReference>
<proteinExistence type="inferred from homology"/>
<dbReference type="NCBIfam" id="TIGR04057">
    <property type="entry name" value="SusC_RagA_signa"/>
    <property type="match status" value="1"/>
</dbReference>
<dbReference type="Gene3D" id="2.170.130.10">
    <property type="entry name" value="TonB-dependent receptor, plug domain"/>
    <property type="match status" value="1"/>
</dbReference>
<keyword evidence="2 7" id="KW-0813">Transport</keyword>
<dbReference type="RefSeq" id="WP_338239304.1">
    <property type="nucleotide sequence ID" value="NZ_BQKE01000004.1"/>
</dbReference>
<keyword evidence="10" id="KW-1185">Reference proteome</keyword>
<dbReference type="EMBL" id="BQKE01000004">
    <property type="protein sequence ID" value="GJM64224.1"/>
    <property type="molecule type" value="Genomic_DNA"/>
</dbReference>
<evidence type="ECO:0000256" key="5">
    <source>
        <dbReference type="ARBA" id="ARBA00023136"/>
    </source>
</evidence>
<dbReference type="InterPro" id="IPR037066">
    <property type="entry name" value="Plug_dom_sf"/>
</dbReference>
<dbReference type="InterPro" id="IPR012910">
    <property type="entry name" value="Plug_dom"/>
</dbReference>
<evidence type="ECO:0000256" key="7">
    <source>
        <dbReference type="PROSITE-ProRule" id="PRU01360"/>
    </source>
</evidence>
<comment type="similarity">
    <text evidence="7">Belongs to the TonB-dependent receptor family.</text>
</comment>
<evidence type="ECO:0000256" key="4">
    <source>
        <dbReference type="ARBA" id="ARBA00022692"/>
    </source>
</evidence>
<comment type="caution">
    <text evidence="9">The sequence shown here is derived from an EMBL/GenBank/DDBJ whole genome shotgun (WGS) entry which is preliminary data.</text>
</comment>
<evidence type="ECO:0000256" key="1">
    <source>
        <dbReference type="ARBA" id="ARBA00004571"/>
    </source>
</evidence>
<dbReference type="InterPro" id="IPR023996">
    <property type="entry name" value="TonB-dep_OMP_SusC/RagA"/>
</dbReference>
<dbReference type="FunFam" id="2.170.130.10:FF:000008">
    <property type="entry name" value="SusC/RagA family TonB-linked outer membrane protein"/>
    <property type="match status" value="1"/>
</dbReference>
<gene>
    <name evidence="9" type="ORF">PEDI_47760</name>
</gene>
<dbReference type="Gene3D" id="2.40.170.20">
    <property type="entry name" value="TonB-dependent receptor, beta-barrel domain"/>
    <property type="match status" value="1"/>
</dbReference>